<accession>A0ABW3D539</accession>
<feature type="transmembrane region" description="Helical" evidence="1">
    <location>
        <begin position="57"/>
        <end position="78"/>
    </location>
</feature>
<keyword evidence="1" id="KW-1133">Transmembrane helix</keyword>
<keyword evidence="1" id="KW-0812">Transmembrane</keyword>
<evidence type="ECO:0000313" key="2">
    <source>
        <dbReference type="EMBL" id="MFD0867621.1"/>
    </source>
</evidence>
<organism evidence="2 3">
    <name type="scientific">Paenibacillus residui</name>
    <dbReference type="NCBI Taxonomy" id="629724"/>
    <lineage>
        <taxon>Bacteria</taxon>
        <taxon>Bacillati</taxon>
        <taxon>Bacillota</taxon>
        <taxon>Bacilli</taxon>
        <taxon>Bacillales</taxon>
        <taxon>Paenibacillaceae</taxon>
        <taxon>Paenibacillus</taxon>
    </lineage>
</organism>
<keyword evidence="1" id="KW-0472">Membrane</keyword>
<proteinExistence type="predicted"/>
<evidence type="ECO:0008006" key="4">
    <source>
        <dbReference type="Google" id="ProtNLM"/>
    </source>
</evidence>
<evidence type="ECO:0000256" key="1">
    <source>
        <dbReference type="SAM" id="Phobius"/>
    </source>
</evidence>
<dbReference type="RefSeq" id="WP_144933566.1">
    <property type="nucleotide sequence ID" value="NZ_JBHTIU010000001.1"/>
</dbReference>
<gene>
    <name evidence="2" type="ORF">ACFQ03_00485</name>
</gene>
<dbReference type="Proteomes" id="UP001597120">
    <property type="component" value="Unassembled WGS sequence"/>
</dbReference>
<sequence>MSSIGPNINANANLMPAYGMHGLANIHAANVYPNMKPSVAPFYGYPSGPSHCCPSPVAGAFTSIGSILVLYILLVIILRSCLK</sequence>
<name>A0ABW3D539_9BACL</name>
<dbReference type="EMBL" id="JBHTIU010000001">
    <property type="protein sequence ID" value="MFD0867621.1"/>
    <property type="molecule type" value="Genomic_DNA"/>
</dbReference>
<protein>
    <recommendedName>
        <fullName evidence="4">Sporulation protein YjcZ</fullName>
    </recommendedName>
</protein>
<comment type="caution">
    <text evidence="2">The sequence shown here is derived from an EMBL/GenBank/DDBJ whole genome shotgun (WGS) entry which is preliminary data.</text>
</comment>
<evidence type="ECO:0000313" key="3">
    <source>
        <dbReference type="Proteomes" id="UP001597120"/>
    </source>
</evidence>
<reference evidence="3" key="1">
    <citation type="journal article" date="2019" name="Int. J. Syst. Evol. Microbiol.">
        <title>The Global Catalogue of Microorganisms (GCM) 10K type strain sequencing project: providing services to taxonomists for standard genome sequencing and annotation.</title>
        <authorList>
            <consortium name="The Broad Institute Genomics Platform"/>
            <consortium name="The Broad Institute Genome Sequencing Center for Infectious Disease"/>
            <person name="Wu L."/>
            <person name="Ma J."/>
        </authorList>
    </citation>
    <scope>NUCLEOTIDE SEQUENCE [LARGE SCALE GENOMIC DNA]</scope>
    <source>
        <strain evidence="3">CCUG 57263</strain>
    </source>
</reference>
<keyword evidence="3" id="KW-1185">Reference proteome</keyword>